<dbReference type="PROSITE" id="PS50111">
    <property type="entry name" value="CHEMOTAXIS_TRANSDUC_2"/>
    <property type="match status" value="1"/>
</dbReference>
<dbReference type="GO" id="GO:0016020">
    <property type="term" value="C:membrane"/>
    <property type="evidence" value="ECO:0007669"/>
    <property type="project" value="InterPro"/>
</dbReference>
<keyword evidence="1 2" id="KW-0807">Transducer</keyword>
<feature type="domain" description="Methyl-accepting transducer" evidence="5">
    <location>
        <begin position="228"/>
        <end position="464"/>
    </location>
</feature>
<evidence type="ECO:0000256" key="1">
    <source>
        <dbReference type="ARBA" id="ARBA00023224"/>
    </source>
</evidence>
<organism evidence="6 7">
    <name type="scientific">Oxynema aestuarii AP17</name>
    <dbReference type="NCBI Taxonomy" id="2064643"/>
    <lineage>
        <taxon>Bacteria</taxon>
        <taxon>Bacillati</taxon>
        <taxon>Cyanobacteriota</taxon>
        <taxon>Cyanophyceae</taxon>
        <taxon>Oscillatoriophycideae</taxon>
        <taxon>Oscillatoriales</taxon>
        <taxon>Oscillatoriaceae</taxon>
        <taxon>Oxynema</taxon>
        <taxon>Oxynema aestuarii</taxon>
    </lineage>
</organism>
<dbReference type="SMART" id="SM00283">
    <property type="entry name" value="MA"/>
    <property type="match status" value="1"/>
</dbReference>
<feature type="transmembrane region" description="Helical" evidence="4">
    <location>
        <begin position="194"/>
        <end position="217"/>
    </location>
</feature>
<evidence type="ECO:0000313" key="7">
    <source>
        <dbReference type="Proteomes" id="UP000500857"/>
    </source>
</evidence>
<keyword evidence="4" id="KW-1133">Transmembrane helix</keyword>
<protein>
    <submittedName>
        <fullName evidence="6">Chemotaxis protein</fullName>
    </submittedName>
</protein>
<dbReference type="GO" id="GO:0007165">
    <property type="term" value="P:signal transduction"/>
    <property type="evidence" value="ECO:0007669"/>
    <property type="project" value="UniProtKB-KW"/>
</dbReference>
<dbReference type="SUPFAM" id="SSF58104">
    <property type="entry name" value="Methyl-accepting chemotaxis protein (MCP) signaling domain"/>
    <property type="match status" value="1"/>
</dbReference>
<gene>
    <name evidence="6" type="ORF">HCG48_12370</name>
</gene>
<dbReference type="InterPro" id="IPR004089">
    <property type="entry name" value="MCPsignal_dom"/>
</dbReference>
<dbReference type="Pfam" id="PF00015">
    <property type="entry name" value="MCPsignal"/>
    <property type="match status" value="1"/>
</dbReference>
<sequence>MQKIRTGHQQGIDRQWRLGKVVPISLGIITFVNVVIAATYYTSTQSLVNSTRWVNHTNEVKADLRLLEKKMVDAETGQRGFLVTGKESYLDPYYQADREHKIILVELREKIQDNPAQLQRLAELENQIQEKFSELSQTIELKKADREQEARAIVLSDRGQQIMDEIRRILAVMEDEENDLLVSRTEDARRSQQLAQFVSLLGTGGILAIVAAIVWFVRQGVVNPIEQIASDLSVSSEQIATTIVEQERIANEQAASVHQTTTSIDELGASSRQMTVQTEAAVTKGHEVVSFIEEGTEVARKSTNAMSILETKVNKITQQTRLLNQHTVEIGNISSLLSSFAAQTNILALNAAVEAVRAGEHGKGFNVVALEIRKLADRSQSSANQIGKLVDNIKNSIGATSIATEEGSQTVEQAVELAAKTAGTFQKVADSNHTMILNLQEIAANIQQQDLAIGQIVEAMNSINQGTSQTASGMGQTKVSIQQLNQSAKRLKNLM</sequence>
<accession>A0A6H1TZD6</accession>
<name>A0A6H1TZD6_9CYAN</name>
<reference evidence="6 7" key="1">
    <citation type="submission" date="2020-04" db="EMBL/GenBank/DDBJ databases">
        <authorList>
            <person name="Basu S."/>
            <person name="Maruthanayagam V."/>
            <person name="Chakraborty S."/>
            <person name="Pramanik A."/>
            <person name="Mukherjee J."/>
            <person name="Brink B."/>
        </authorList>
    </citation>
    <scope>NUCLEOTIDE SEQUENCE [LARGE SCALE GENOMIC DNA]</scope>
    <source>
        <strain evidence="6 7">AP17</strain>
    </source>
</reference>
<evidence type="ECO:0000256" key="3">
    <source>
        <dbReference type="SAM" id="Coils"/>
    </source>
</evidence>
<dbReference type="Pfam" id="PF05227">
    <property type="entry name" value="CHASE3"/>
    <property type="match status" value="1"/>
</dbReference>
<keyword evidence="3" id="KW-0175">Coiled coil</keyword>
<feature type="transmembrane region" description="Helical" evidence="4">
    <location>
        <begin position="21"/>
        <end position="41"/>
    </location>
</feature>
<keyword evidence="4" id="KW-0812">Transmembrane</keyword>
<dbReference type="EMBL" id="CP051167">
    <property type="protein sequence ID" value="QIZ71280.1"/>
    <property type="molecule type" value="Genomic_DNA"/>
</dbReference>
<dbReference type="AlphaFoldDB" id="A0A6H1TZD6"/>
<dbReference type="CDD" id="cd19410">
    <property type="entry name" value="HK9-like_sensor"/>
    <property type="match status" value="1"/>
</dbReference>
<dbReference type="Proteomes" id="UP000500857">
    <property type="component" value="Chromosome"/>
</dbReference>
<dbReference type="InterPro" id="IPR007891">
    <property type="entry name" value="CHASE3"/>
</dbReference>
<dbReference type="KEGG" id="oxy:HCG48_12370"/>
<dbReference type="Gene3D" id="1.10.287.950">
    <property type="entry name" value="Methyl-accepting chemotaxis protein"/>
    <property type="match status" value="1"/>
</dbReference>
<keyword evidence="4" id="KW-0472">Membrane</keyword>
<keyword evidence="7" id="KW-1185">Reference proteome</keyword>
<dbReference type="PANTHER" id="PTHR32089:SF112">
    <property type="entry name" value="LYSOZYME-LIKE PROTEIN-RELATED"/>
    <property type="match status" value="1"/>
</dbReference>
<evidence type="ECO:0000259" key="5">
    <source>
        <dbReference type="PROSITE" id="PS50111"/>
    </source>
</evidence>
<evidence type="ECO:0000313" key="6">
    <source>
        <dbReference type="EMBL" id="QIZ71280.1"/>
    </source>
</evidence>
<evidence type="ECO:0000256" key="4">
    <source>
        <dbReference type="SAM" id="Phobius"/>
    </source>
</evidence>
<evidence type="ECO:0000256" key="2">
    <source>
        <dbReference type="PROSITE-ProRule" id="PRU00284"/>
    </source>
</evidence>
<dbReference type="PANTHER" id="PTHR32089">
    <property type="entry name" value="METHYL-ACCEPTING CHEMOTAXIS PROTEIN MCPB"/>
    <property type="match status" value="1"/>
</dbReference>
<proteinExistence type="predicted"/>
<feature type="coiled-coil region" evidence="3">
    <location>
        <begin position="107"/>
        <end position="141"/>
    </location>
</feature>